<gene>
    <name evidence="1" type="ORF">N7460_006768</name>
</gene>
<accession>A0AAD6IB44</accession>
<dbReference type="Pfam" id="PF11578">
    <property type="entry name" value="DUF3237"/>
    <property type="match status" value="1"/>
</dbReference>
<reference evidence="1" key="1">
    <citation type="journal article" date="2023" name="IMA Fungus">
        <title>Comparative genomic study of the Penicillium genus elucidates a diverse pangenome and 15 lateral gene transfer events.</title>
        <authorList>
            <person name="Petersen C."/>
            <person name="Sorensen T."/>
            <person name="Nielsen M.R."/>
            <person name="Sondergaard T.E."/>
            <person name="Sorensen J.L."/>
            <person name="Fitzpatrick D.A."/>
            <person name="Frisvad J.C."/>
            <person name="Nielsen K.L."/>
        </authorList>
    </citation>
    <scope>NUCLEOTIDE SEQUENCE</scope>
    <source>
        <strain evidence="1">IBT 15450</strain>
    </source>
</reference>
<comment type="caution">
    <text evidence="1">The sequence shown here is derived from an EMBL/GenBank/DDBJ whole genome shotgun (WGS) entry which is preliminary data.</text>
</comment>
<protein>
    <submittedName>
        <fullName evidence="1">Uncharacterized protein</fullName>
    </submittedName>
</protein>
<proteinExistence type="predicted"/>
<dbReference type="EMBL" id="JAQJZL010000005">
    <property type="protein sequence ID" value="KAJ6041378.1"/>
    <property type="molecule type" value="Genomic_DNA"/>
</dbReference>
<sequence>MKNIVGGSIEPKKDFSFLESTSIQGKDNATFTESKMLLLDVSIEAKVKNDSTSGEERNISMHWRGIAEVDNVVERILRNTFEGETNFGYPIARFTIDVKDNNLENRIFVGLGQFVVKGENLSIVYEVYERHIQSDLSQLTKTRLSINGVTV</sequence>
<evidence type="ECO:0000313" key="2">
    <source>
        <dbReference type="Proteomes" id="UP001219568"/>
    </source>
</evidence>
<keyword evidence="2" id="KW-1185">Reference proteome</keyword>
<dbReference type="AlphaFoldDB" id="A0AAD6IB44"/>
<reference evidence="1" key="2">
    <citation type="submission" date="2023-01" db="EMBL/GenBank/DDBJ databases">
        <authorList>
            <person name="Petersen C."/>
        </authorList>
    </citation>
    <scope>NUCLEOTIDE SEQUENCE</scope>
    <source>
        <strain evidence="1">IBT 15450</strain>
    </source>
</reference>
<dbReference type="Proteomes" id="UP001219568">
    <property type="component" value="Unassembled WGS sequence"/>
</dbReference>
<organism evidence="1 2">
    <name type="scientific">Penicillium canescens</name>
    <dbReference type="NCBI Taxonomy" id="5083"/>
    <lineage>
        <taxon>Eukaryota</taxon>
        <taxon>Fungi</taxon>
        <taxon>Dikarya</taxon>
        <taxon>Ascomycota</taxon>
        <taxon>Pezizomycotina</taxon>
        <taxon>Eurotiomycetes</taxon>
        <taxon>Eurotiomycetidae</taxon>
        <taxon>Eurotiales</taxon>
        <taxon>Aspergillaceae</taxon>
        <taxon>Penicillium</taxon>
    </lineage>
</organism>
<evidence type="ECO:0000313" key="1">
    <source>
        <dbReference type="EMBL" id="KAJ6041378.1"/>
    </source>
</evidence>
<name>A0AAD6IB44_PENCN</name>